<keyword evidence="3 6" id="KW-0812">Transmembrane</keyword>
<protein>
    <recommendedName>
        <fullName evidence="7">Cardiolipin synthase N-terminal domain-containing protein</fullName>
    </recommendedName>
</protein>
<organism evidence="8 9">
    <name type="scientific">Pseudomonas endophytica</name>
    <dbReference type="NCBI Taxonomy" id="1563157"/>
    <lineage>
        <taxon>Bacteria</taxon>
        <taxon>Pseudomonadati</taxon>
        <taxon>Pseudomonadota</taxon>
        <taxon>Gammaproteobacteria</taxon>
        <taxon>Pseudomonadales</taxon>
        <taxon>Pseudomonadaceae</taxon>
        <taxon>Pseudomonas</taxon>
    </lineage>
</organism>
<sequence length="68" mass="7738">MEIPTFWAVIAVILLLLELWTISRVLKSHAPVNSRCMWVAVVIFLPLFGMLAWFMFGAKQHAHPKSSS</sequence>
<dbReference type="Pfam" id="PF13396">
    <property type="entry name" value="PLDc_N"/>
    <property type="match status" value="1"/>
</dbReference>
<dbReference type="EMBL" id="LLWH01000223">
    <property type="protein sequence ID" value="KQB51767.1"/>
    <property type="molecule type" value="Genomic_DNA"/>
</dbReference>
<evidence type="ECO:0000313" key="8">
    <source>
        <dbReference type="EMBL" id="KQB51767.1"/>
    </source>
</evidence>
<evidence type="ECO:0000256" key="5">
    <source>
        <dbReference type="ARBA" id="ARBA00023136"/>
    </source>
</evidence>
<keyword evidence="2" id="KW-1003">Cell membrane</keyword>
<proteinExistence type="predicted"/>
<dbReference type="GO" id="GO:0005886">
    <property type="term" value="C:plasma membrane"/>
    <property type="evidence" value="ECO:0007669"/>
    <property type="project" value="UniProtKB-SubCell"/>
</dbReference>
<evidence type="ECO:0000256" key="2">
    <source>
        <dbReference type="ARBA" id="ARBA00022475"/>
    </source>
</evidence>
<evidence type="ECO:0000256" key="3">
    <source>
        <dbReference type="ARBA" id="ARBA00022692"/>
    </source>
</evidence>
<feature type="transmembrane region" description="Helical" evidence="6">
    <location>
        <begin position="6"/>
        <end position="26"/>
    </location>
</feature>
<feature type="domain" description="Cardiolipin synthase N-terminal" evidence="7">
    <location>
        <begin position="19"/>
        <end position="57"/>
    </location>
</feature>
<evidence type="ECO:0000259" key="7">
    <source>
        <dbReference type="Pfam" id="PF13396"/>
    </source>
</evidence>
<dbReference type="AlphaFoldDB" id="A0A0Q0SK08"/>
<keyword evidence="5 6" id="KW-0472">Membrane</keyword>
<evidence type="ECO:0000256" key="4">
    <source>
        <dbReference type="ARBA" id="ARBA00022989"/>
    </source>
</evidence>
<evidence type="ECO:0000313" key="9">
    <source>
        <dbReference type="Proteomes" id="UP000050342"/>
    </source>
</evidence>
<keyword evidence="9" id="KW-1185">Reference proteome</keyword>
<comment type="caution">
    <text evidence="8">The sequence shown here is derived from an EMBL/GenBank/DDBJ whole genome shotgun (WGS) entry which is preliminary data.</text>
</comment>
<gene>
    <name evidence="8" type="ORF">AQS70_16855</name>
</gene>
<dbReference type="RefSeq" id="WP_055104722.1">
    <property type="nucleotide sequence ID" value="NZ_LLWH01000223.1"/>
</dbReference>
<reference evidence="8 9" key="1">
    <citation type="submission" date="2015-10" db="EMBL/GenBank/DDBJ databases">
        <title>Pseudomonas helleri sp. nov. and Pseudomonas weihenstephanensis sp. nov., isolated from raw cows milk.</title>
        <authorList>
            <person name="Von Neubeck M."/>
            <person name="Huptas C."/>
            <person name="Wenning M."/>
            <person name="Scherer S."/>
        </authorList>
    </citation>
    <scope>NUCLEOTIDE SEQUENCE [LARGE SCALE GENOMIC DNA]</scope>
    <source>
        <strain evidence="8 9">BSTT44</strain>
    </source>
</reference>
<evidence type="ECO:0000256" key="1">
    <source>
        <dbReference type="ARBA" id="ARBA00004651"/>
    </source>
</evidence>
<accession>A0A0Q0SK08</accession>
<dbReference type="OrthoDB" id="8455471at2"/>
<keyword evidence="4 6" id="KW-1133">Transmembrane helix</keyword>
<evidence type="ECO:0000256" key="6">
    <source>
        <dbReference type="SAM" id="Phobius"/>
    </source>
</evidence>
<feature type="transmembrane region" description="Helical" evidence="6">
    <location>
        <begin position="38"/>
        <end position="56"/>
    </location>
</feature>
<dbReference type="InterPro" id="IPR027379">
    <property type="entry name" value="CLS_N"/>
</dbReference>
<name>A0A0Q0SK08_9PSED</name>
<dbReference type="Proteomes" id="UP000050342">
    <property type="component" value="Unassembled WGS sequence"/>
</dbReference>
<comment type="subcellular location">
    <subcellularLocation>
        <location evidence="1">Cell membrane</location>
        <topology evidence="1">Multi-pass membrane protein</topology>
    </subcellularLocation>
</comment>